<accession>A0A1H6FKG1</accession>
<dbReference type="PROSITE" id="PS50887">
    <property type="entry name" value="GGDEF"/>
    <property type="match status" value="1"/>
</dbReference>
<keyword evidence="2" id="KW-1133">Transmembrane helix</keyword>
<feature type="region of interest" description="Disordered" evidence="1">
    <location>
        <begin position="1"/>
        <end position="36"/>
    </location>
</feature>
<feature type="compositionally biased region" description="Basic and acidic residues" evidence="1">
    <location>
        <begin position="14"/>
        <end position="25"/>
    </location>
</feature>
<dbReference type="InterPro" id="IPR029787">
    <property type="entry name" value="Nucleotide_cyclase"/>
</dbReference>
<keyword evidence="2" id="KW-0472">Membrane</keyword>
<proteinExistence type="predicted"/>
<dbReference type="Proteomes" id="UP000222056">
    <property type="component" value="Unassembled WGS sequence"/>
</dbReference>
<dbReference type="RefSeq" id="WP_093115364.1">
    <property type="nucleotide sequence ID" value="NZ_FNWJ01000001.1"/>
</dbReference>
<dbReference type="InterPro" id="IPR050469">
    <property type="entry name" value="Diguanylate_Cyclase"/>
</dbReference>
<dbReference type="PANTHER" id="PTHR45138">
    <property type="entry name" value="REGULATORY COMPONENTS OF SENSORY TRANSDUCTION SYSTEM"/>
    <property type="match status" value="1"/>
</dbReference>
<protein>
    <submittedName>
        <fullName evidence="4">Diguanylate cyclase, GGDEF domain</fullName>
    </submittedName>
</protein>
<keyword evidence="5" id="KW-1185">Reference proteome</keyword>
<dbReference type="CDD" id="cd01949">
    <property type="entry name" value="GGDEF"/>
    <property type="match status" value="1"/>
</dbReference>
<dbReference type="NCBIfam" id="TIGR00254">
    <property type="entry name" value="GGDEF"/>
    <property type="match status" value="1"/>
</dbReference>
<evidence type="ECO:0000256" key="2">
    <source>
        <dbReference type="SAM" id="Phobius"/>
    </source>
</evidence>
<dbReference type="GO" id="GO:0052621">
    <property type="term" value="F:diguanylate cyclase activity"/>
    <property type="evidence" value="ECO:0007669"/>
    <property type="project" value="TreeGrafter"/>
</dbReference>
<dbReference type="OrthoDB" id="23692at2"/>
<dbReference type="Gene3D" id="3.30.70.270">
    <property type="match status" value="1"/>
</dbReference>
<evidence type="ECO:0000259" key="3">
    <source>
        <dbReference type="PROSITE" id="PS50887"/>
    </source>
</evidence>
<name>A0A1H6FKG1_THEAL</name>
<dbReference type="EMBL" id="FNWJ01000001">
    <property type="protein sequence ID" value="SEH10323.1"/>
    <property type="molecule type" value="Genomic_DNA"/>
</dbReference>
<reference evidence="5" key="1">
    <citation type="submission" date="2016-10" db="EMBL/GenBank/DDBJ databases">
        <authorList>
            <person name="Varghese N."/>
            <person name="Submissions S."/>
        </authorList>
    </citation>
    <scope>NUCLEOTIDE SEQUENCE [LARGE SCALE GENOMIC DNA]</scope>
    <source>
        <strain evidence="5">ATCC 35263</strain>
    </source>
</reference>
<dbReference type="SUPFAM" id="SSF55073">
    <property type="entry name" value="Nucleotide cyclase"/>
    <property type="match status" value="1"/>
</dbReference>
<evidence type="ECO:0000256" key="1">
    <source>
        <dbReference type="SAM" id="MobiDB-lite"/>
    </source>
</evidence>
<organism evidence="4 5">
    <name type="scientific">Thermoleophilum album</name>
    <dbReference type="NCBI Taxonomy" id="29539"/>
    <lineage>
        <taxon>Bacteria</taxon>
        <taxon>Bacillati</taxon>
        <taxon>Actinomycetota</taxon>
        <taxon>Thermoleophilia</taxon>
        <taxon>Thermoleophilales</taxon>
        <taxon>Thermoleophilaceae</taxon>
        <taxon>Thermoleophilum</taxon>
    </lineage>
</organism>
<evidence type="ECO:0000313" key="4">
    <source>
        <dbReference type="EMBL" id="SEH10323.1"/>
    </source>
</evidence>
<dbReference type="PANTHER" id="PTHR45138:SF9">
    <property type="entry name" value="DIGUANYLATE CYCLASE DGCM-RELATED"/>
    <property type="match status" value="1"/>
</dbReference>
<dbReference type="InterPro" id="IPR043128">
    <property type="entry name" value="Rev_trsase/Diguanyl_cyclase"/>
</dbReference>
<feature type="transmembrane region" description="Helical" evidence="2">
    <location>
        <begin position="79"/>
        <end position="99"/>
    </location>
</feature>
<feature type="transmembrane region" description="Helical" evidence="2">
    <location>
        <begin position="132"/>
        <end position="150"/>
    </location>
</feature>
<feature type="transmembrane region" description="Helical" evidence="2">
    <location>
        <begin position="185"/>
        <end position="205"/>
    </location>
</feature>
<evidence type="ECO:0000313" key="5">
    <source>
        <dbReference type="Proteomes" id="UP000222056"/>
    </source>
</evidence>
<feature type="transmembrane region" description="Helical" evidence="2">
    <location>
        <begin position="55"/>
        <end position="73"/>
    </location>
</feature>
<sequence length="388" mass="40579">MTRANRPGRGALARGREALDPRRAETQQALAPRPDNPLDDLRPVLLDPSGTGLRMLALLFLAGGVLGLLSLALPRNPHARLAVLVGLALAAIAASGYLWQLGRRSRPTWVTLASLLFGCLLVAMAVANDQAASAYGLFFVWVAVSAFLLLRRRLALLVLSVAAGAYAAALALAVGGGVGRGGSEAQRWLVTVGTAAVAGFLVGALRERAVTLTERLSGAAHTDPLTGLLNRRGFDAVLDREVERSRRSGRPLSVVFGDVDGLKGLNDAAGHDAGDAALVAIARAIWHLKRRIDVGARFGGDEFALVLPEADAAGALVVAERIRRGVTSAAAVPPGLTISFGVACLPTDTDNRRDLLRAADRALYAAKQAGRDRTKLAAELPPAPPVTK</sequence>
<feature type="transmembrane region" description="Helical" evidence="2">
    <location>
        <begin position="157"/>
        <end position="179"/>
    </location>
</feature>
<dbReference type="InterPro" id="IPR000160">
    <property type="entry name" value="GGDEF_dom"/>
</dbReference>
<dbReference type="FunFam" id="3.30.70.270:FF:000001">
    <property type="entry name" value="Diguanylate cyclase domain protein"/>
    <property type="match status" value="1"/>
</dbReference>
<keyword evidence="2" id="KW-0812">Transmembrane</keyword>
<dbReference type="SMART" id="SM00267">
    <property type="entry name" value="GGDEF"/>
    <property type="match status" value="1"/>
</dbReference>
<feature type="domain" description="GGDEF" evidence="3">
    <location>
        <begin position="250"/>
        <end position="379"/>
    </location>
</feature>
<dbReference type="Pfam" id="PF00990">
    <property type="entry name" value="GGDEF"/>
    <property type="match status" value="1"/>
</dbReference>
<feature type="transmembrane region" description="Helical" evidence="2">
    <location>
        <begin position="108"/>
        <end position="126"/>
    </location>
</feature>
<gene>
    <name evidence="4" type="ORF">SAMN02745716_0172</name>
</gene>
<dbReference type="AlphaFoldDB" id="A0A1H6FKG1"/>
<dbReference type="STRING" id="29539.SAMN02745716_0172"/>